<evidence type="ECO:0000313" key="3">
    <source>
        <dbReference type="Proteomes" id="UP000716291"/>
    </source>
</evidence>
<reference evidence="2" key="1">
    <citation type="journal article" date="2020" name="Microb. Genom.">
        <title>Genetic diversity of clinical and environmental Mucorales isolates obtained from an investigation of mucormycosis cases among solid organ transplant recipients.</title>
        <authorList>
            <person name="Nguyen M.H."/>
            <person name="Kaul D."/>
            <person name="Muto C."/>
            <person name="Cheng S.J."/>
            <person name="Richter R.A."/>
            <person name="Bruno V.M."/>
            <person name="Liu G."/>
            <person name="Beyhan S."/>
            <person name="Sundermann A.J."/>
            <person name="Mounaud S."/>
            <person name="Pasculle A.W."/>
            <person name="Nierman W.C."/>
            <person name="Driscoll E."/>
            <person name="Cumbie R."/>
            <person name="Clancy C.J."/>
            <person name="Dupont C.L."/>
        </authorList>
    </citation>
    <scope>NUCLEOTIDE SEQUENCE</scope>
    <source>
        <strain evidence="2">GL11</strain>
    </source>
</reference>
<organism evidence="2 3">
    <name type="scientific">Rhizopus oryzae</name>
    <name type="common">Mucormycosis agent</name>
    <name type="synonym">Rhizopus arrhizus var. delemar</name>
    <dbReference type="NCBI Taxonomy" id="64495"/>
    <lineage>
        <taxon>Eukaryota</taxon>
        <taxon>Fungi</taxon>
        <taxon>Fungi incertae sedis</taxon>
        <taxon>Mucoromycota</taxon>
        <taxon>Mucoromycotina</taxon>
        <taxon>Mucoromycetes</taxon>
        <taxon>Mucorales</taxon>
        <taxon>Mucorineae</taxon>
        <taxon>Rhizopodaceae</taxon>
        <taxon>Rhizopus</taxon>
    </lineage>
</organism>
<gene>
    <name evidence="2" type="ORF">G6F64_015001</name>
</gene>
<keyword evidence="3" id="KW-1185">Reference proteome</keyword>
<proteinExistence type="predicted"/>
<feature type="region of interest" description="Disordered" evidence="1">
    <location>
        <begin position="47"/>
        <end position="111"/>
    </location>
</feature>
<comment type="caution">
    <text evidence="2">The sequence shown here is derived from an EMBL/GenBank/DDBJ whole genome shotgun (WGS) entry which is preliminary data.</text>
</comment>
<evidence type="ECO:0000313" key="2">
    <source>
        <dbReference type="EMBL" id="KAG1274958.1"/>
    </source>
</evidence>
<evidence type="ECO:0000256" key="1">
    <source>
        <dbReference type="SAM" id="MobiDB-lite"/>
    </source>
</evidence>
<dbReference type="Proteomes" id="UP000716291">
    <property type="component" value="Unassembled WGS sequence"/>
</dbReference>
<dbReference type="EMBL" id="JAANQT010010634">
    <property type="protein sequence ID" value="KAG1274958.1"/>
    <property type="molecule type" value="Genomic_DNA"/>
</dbReference>
<sequence length="111" mass="12290">MGSSILGYSRTVRREYEIRPISTMISDRTDANTGRLMQVSEIRIALSPRKKKGRLHEPPPTTSTVAPSVTRCMPATTSLSPAATPVRISTRPSRRSPMVTSRRSARPSLIR</sequence>
<accession>A0A9P7BIY7</accession>
<dbReference type="AlphaFoldDB" id="A0A9P7BIY7"/>
<protein>
    <submittedName>
        <fullName evidence="2">Uncharacterized protein</fullName>
    </submittedName>
</protein>
<name>A0A9P7BIY7_RHIOR</name>